<dbReference type="GeneID" id="89992196"/>
<dbReference type="Proteomes" id="UP001432216">
    <property type="component" value="Chromosome 9"/>
</dbReference>
<sequence>MWVSIMNQLYDRAPAGLQFIVPSSMHLPVKSRLENAPKGNSQKITFRHDVRMLSTSVSRNQGNPSVASWTPGMQPSWFHAGLLLPV</sequence>
<protein>
    <submittedName>
        <fullName evidence="1">Uncharacterized protein</fullName>
    </submittedName>
</protein>
<gene>
    <name evidence="1" type="ORF">IAS62_005426</name>
</gene>
<reference evidence="1 2" key="1">
    <citation type="submission" date="2024-01" db="EMBL/GenBank/DDBJ databases">
        <title>Comparative genomics of Cryptococcus and Kwoniella reveals pathogenesis evolution and contrasting modes of karyotype evolution via chromosome fusion or intercentromeric recombination.</title>
        <authorList>
            <person name="Coelho M.A."/>
            <person name="David-Palma M."/>
            <person name="Shea T."/>
            <person name="Bowers K."/>
            <person name="McGinley-Smith S."/>
            <person name="Mohammad A.W."/>
            <person name="Gnirke A."/>
            <person name="Yurkov A.M."/>
            <person name="Nowrousian M."/>
            <person name="Sun S."/>
            <person name="Cuomo C.A."/>
            <person name="Heitman J."/>
        </authorList>
    </citation>
    <scope>NUCLEOTIDE SEQUENCE [LARGE SCALE GENOMIC DNA]</scope>
    <source>
        <strain evidence="1 2">7685027</strain>
    </source>
</reference>
<evidence type="ECO:0000313" key="1">
    <source>
        <dbReference type="EMBL" id="WVO24064.1"/>
    </source>
</evidence>
<proteinExistence type="predicted"/>
<keyword evidence="2" id="KW-1185">Reference proteome</keyword>
<organism evidence="1 2">
    <name type="scientific">Cryptococcus decagattii</name>
    <dbReference type="NCBI Taxonomy" id="1859122"/>
    <lineage>
        <taxon>Eukaryota</taxon>
        <taxon>Fungi</taxon>
        <taxon>Dikarya</taxon>
        <taxon>Basidiomycota</taxon>
        <taxon>Agaricomycotina</taxon>
        <taxon>Tremellomycetes</taxon>
        <taxon>Tremellales</taxon>
        <taxon>Cryptococcaceae</taxon>
        <taxon>Cryptococcus</taxon>
        <taxon>Cryptococcus gattii species complex</taxon>
    </lineage>
</organism>
<dbReference type="RefSeq" id="XP_064723303.1">
    <property type="nucleotide sequence ID" value="XM_064867231.1"/>
</dbReference>
<accession>A0ABZ2B0X8</accession>
<evidence type="ECO:0000313" key="2">
    <source>
        <dbReference type="Proteomes" id="UP001432216"/>
    </source>
</evidence>
<dbReference type="EMBL" id="CP143814">
    <property type="protein sequence ID" value="WVO24064.1"/>
    <property type="molecule type" value="Genomic_DNA"/>
</dbReference>
<name>A0ABZ2B0X8_9TREE</name>